<comment type="caution">
    <text evidence="1">The sequence shown here is derived from an EMBL/GenBank/DDBJ whole genome shotgun (WGS) entry which is preliminary data.</text>
</comment>
<protein>
    <submittedName>
        <fullName evidence="1">Uncharacterized protein</fullName>
    </submittedName>
</protein>
<dbReference type="AlphaFoldDB" id="X1FVQ3"/>
<dbReference type="EMBL" id="BARU01021823">
    <property type="protein sequence ID" value="GAH49736.1"/>
    <property type="molecule type" value="Genomic_DNA"/>
</dbReference>
<organism evidence="1">
    <name type="scientific">marine sediment metagenome</name>
    <dbReference type="NCBI Taxonomy" id="412755"/>
    <lineage>
        <taxon>unclassified sequences</taxon>
        <taxon>metagenomes</taxon>
        <taxon>ecological metagenomes</taxon>
    </lineage>
</organism>
<proteinExistence type="predicted"/>
<accession>X1FVQ3</accession>
<gene>
    <name evidence="1" type="ORF">S03H2_35647</name>
</gene>
<name>X1FVQ3_9ZZZZ</name>
<evidence type="ECO:0000313" key="1">
    <source>
        <dbReference type="EMBL" id="GAH49736.1"/>
    </source>
</evidence>
<sequence length="69" mass="8291">MRTEETRTRRIIDMKAEATTEQWHIDKKNKLLEAVREFVLSRRDDIEKDMENFGMLQPVLDHFLEEAEG</sequence>
<reference evidence="1" key="1">
    <citation type="journal article" date="2014" name="Front. Microbiol.">
        <title>High frequency of phylogenetically diverse reductive dehalogenase-homologous genes in deep subseafloor sedimentary metagenomes.</title>
        <authorList>
            <person name="Kawai M."/>
            <person name="Futagami T."/>
            <person name="Toyoda A."/>
            <person name="Takaki Y."/>
            <person name="Nishi S."/>
            <person name="Hori S."/>
            <person name="Arai W."/>
            <person name="Tsubouchi T."/>
            <person name="Morono Y."/>
            <person name="Uchiyama I."/>
            <person name="Ito T."/>
            <person name="Fujiyama A."/>
            <person name="Inagaki F."/>
            <person name="Takami H."/>
        </authorList>
    </citation>
    <scope>NUCLEOTIDE SEQUENCE</scope>
    <source>
        <strain evidence="1">Expedition CK06-06</strain>
    </source>
</reference>